<keyword evidence="2 4" id="KW-0863">Zinc-finger</keyword>
<proteinExistence type="predicted"/>
<dbReference type="GO" id="GO:0008270">
    <property type="term" value="F:zinc ion binding"/>
    <property type="evidence" value="ECO:0007669"/>
    <property type="project" value="UniProtKB-KW"/>
</dbReference>
<protein>
    <recommendedName>
        <fullName evidence="6">MYND-type domain-containing protein</fullName>
    </recommendedName>
</protein>
<feature type="coiled-coil region" evidence="5">
    <location>
        <begin position="256"/>
        <end position="304"/>
    </location>
</feature>
<dbReference type="PROSITE" id="PS01360">
    <property type="entry name" value="ZF_MYND_1"/>
    <property type="match status" value="1"/>
</dbReference>
<dbReference type="InterPro" id="IPR002893">
    <property type="entry name" value="Znf_MYND"/>
</dbReference>
<dbReference type="AlphaFoldDB" id="A0ABD1LUF7"/>
<organism evidence="7 8">
    <name type="scientific">Flemingia macrophylla</name>
    <dbReference type="NCBI Taxonomy" id="520843"/>
    <lineage>
        <taxon>Eukaryota</taxon>
        <taxon>Viridiplantae</taxon>
        <taxon>Streptophyta</taxon>
        <taxon>Embryophyta</taxon>
        <taxon>Tracheophyta</taxon>
        <taxon>Spermatophyta</taxon>
        <taxon>Magnoliopsida</taxon>
        <taxon>eudicotyledons</taxon>
        <taxon>Gunneridae</taxon>
        <taxon>Pentapetalae</taxon>
        <taxon>rosids</taxon>
        <taxon>fabids</taxon>
        <taxon>Fabales</taxon>
        <taxon>Fabaceae</taxon>
        <taxon>Papilionoideae</taxon>
        <taxon>50 kb inversion clade</taxon>
        <taxon>NPAAA clade</taxon>
        <taxon>indigoferoid/millettioid clade</taxon>
        <taxon>Phaseoleae</taxon>
        <taxon>Flemingia</taxon>
    </lineage>
</organism>
<dbReference type="PROSITE" id="PS50865">
    <property type="entry name" value="ZF_MYND_2"/>
    <property type="match status" value="1"/>
</dbReference>
<evidence type="ECO:0000256" key="1">
    <source>
        <dbReference type="ARBA" id="ARBA00022723"/>
    </source>
</evidence>
<keyword evidence="5" id="KW-0175">Coiled coil</keyword>
<evidence type="ECO:0000313" key="7">
    <source>
        <dbReference type="EMBL" id="KAL2327081.1"/>
    </source>
</evidence>
<reference evidence="7 8" key="1">
    <citation type="submission" date="2024-08" db="EMBL/GenBank/DDBJ databases">
        <title>Insights into the chromosomal genome structure of Flemingia macrophylla.</title>
        <authorList>
            <person name="Ding Y."/>
            <person name="Zhao Y."/>
            <person name="Bi W."/>
            <person name="Wu M."/>
            <person name="Zhao G."/>
            <person name="Gong Y."/>
            <person name="Li W."/>
            <person name="Zhang P."/>
        </authorList>
    </citation>
    <scope>NUCLEOTIDE SEQUENCE [LARGE SCALE GENOMIC DNA]</scope>
    <source>
        <strain evidence="7">DYQJB</strain>
        <tissue evidence="7">Leaf</tissue>
    </source>
</reference>
<name>A0ABD1LUF7_9FABA</name>
<keyword evidence="3" id="KW-0862">Zinc</keyword>
<dbReference type="PANTHER" id="PTHR12298">
    <property type="entry name" value="PCDC2 PROGRAMMED CELL DEATH PROTEIN 2 -RELATED"/>
    <property type="match status" value="1"/>
</dbReference>
<feature type="domain" description="MYND-type" evidence="6">
    <location>
        <begin position="148"/>
        <end position="185"/>
    </location>
</feature>
<evidence type="ECO:0000256" key="5">
    <source>
        <dbReference type="SAM" id="Coils"/>
    </source>
</evidence>
<evidence type="ECO:0000259" key="6">
    <source>
        <dbReference type="PROSITE" id="PS50865"/>
    </source>
</evidence>
<dbReference type="SUPFAM" id="SSF144232">
    <property type="entry name" value="HIT/MYND zinc finger-like"/>
    <property type="match status" value="1"/>
</dbReference>
<evidence type="ECO:0000256" key="4">
    <source>
        <dbReference type="PROSITE-ProRule" id="PRU00134"/>
    </source>
</evidence>
<dbReference type="PANTHER" id="PTHR12298:SF4">
    <property type="entry name" value="PROGRAMMED CELL DEATH PROTEIN 2"/>
    <property type="match status" value="1"/>
</dbReference>
<keyword evidence="8" id="KW-1185">Reference proteome</keyword>
<dbReference type="Gene3D" id="6.10.140.2220">
    <property type="match status" value="1"/>
</dbReference>
<accession>A0ABD1LUF7</accession>
<dbReference type="Pfam" id="PF01753">
    <property type="entry name" value="zf-MYND"/>
    <property type="match status" value="1"/>
</dbReference>
<evidence type="ECO:0000313" key="8">
    <source>
        <dbReference type="Proteomes" id="UP001603857"/>
    </source>
</evidence>
<evidence type="ECO:0000256" key="2">
    <source>
        <dbReference type="ARBA" id="ARBA00022771"/>
    </source>
</evidence>
<dbReference type="EMBL" id="JBGMDY010000007">
    <property type="protein sequence ID" value="KAL2327081.1"/>
    <property type="molecule type" value="Genomic_DNA"/>
</dbReference>
<keyword evidence="1" id="KW-0479">Metal-binding</keyword>
<comment type="caution">
    <text evidence="7">The sequence shown here is derived from an EMBL/GenBank/DDBJ whole genome shotgun (WGS) entry which is preliminary data.</text>
</comment>
<evidence type="ECO:0000256" key="3">
    <source>
        <dbReference type="ARBA" id="ARBA00022833"/>
    </source>
</evidence>
<sequence length="393" mass="45142">MLACLKENACDEPVWRPTNNGILTMKVARAFILYREVSSAYRAGTGVIGAHIRALSPRHPCRAEGYTSEHPRLDFCHNVFGNQEESPSHGVQCLLTEPENDKYSVNEVEQKIYKGDVYYIEGGENSVEFSDETMMPRHSIVNGNNNDCAVCGNPSSKVCSRCKAIKYCSRTCQHFDWRSGHKIECLAKKATSTEATMIIQERPDHGNVVNVPNSYEEEDNAYSTSPLCLDFYSGITDIRSLIGRYFETSSSDIIMQEATNTSQKKIEEQLRSLKEELAKIKYENNSLRSERDEWELQARNSIERFYIFKKENEYQLFTLKHENKLMSSAEKQARQMVNSLSQRLHCLQIAVQSGVEERKKQEEYIRTLQLPLQKIRAKAKTKLHEQKTLRQKA</sequence>
<gene>
    <name evidence="7" type="ORF">Fmac_020508</name>
</gene>
<dbReference type="Proteomes" id="UP001603857">
    <property type="component" value="Unassembled WGS sequence"/>
</dbReference>